<protein>
    <submittedName>
        <fullName evidence="2">Uncharacterized protein</fullName>
    </submittedName>
</protein>
<dbReference type="GeneID" id="70250878"/>
<dbReference type="EMBL" id="JAJTJA010000007">
    <property type="protein sequence ID" value="KAH8696718.1"/>
    <property type="molecule type" value="Genomic_DNA"/>
</dbReference>
<organism evidence="2 3">
    <name type="scientific">Talaromyces proteolyticus</name>
    <dbReference type="NCBI Taxonomy" id="1131652"/>
    <lineage>
        <taxon>Eukaryota</taxon>
        <taxon>Fungi</taxon>
        <taxon>Dikarya</taxon>
        <taxon>Ascomycota</taxon>
        <taxon>Pezizomycotina</taxon>
        <taxon>Eurotiomycetes</taxon>
        <taxon>Eurotiomycetidae</taxon>
        <taxon>Eurotiales</taxon>
        <taxon>Trichocomaceae</taxon>
        <taxon>Talaromyces</taxon>
        <taxon>Talaromyces sect. Bacilispori</taxon>
    </lineage>
</organism>
<evidence type="ECO:0000313" key="2">
    <source>
        <dbReference type="EMBL" id="KAH8696718.1"/>
    </source>
</evidence>
<reference evidence="2" key="1">
    <citation type="submission" date="2021-12" db="EMBL/GenBank/DDBJ databases">
        <title>Convergent genome expansion in fungi linked to evolution of root-endophyte symbiosis.</title>
        <authorList>
            <consortium name="DOE Joint Genome Institute"/>
            <person name="Ke Y.-H."/>
            <person name="Bonito G."/>
            <person name="Liao H.-L."/>
            <person name="Looney B."/>
            <person name="Rojas-Flechas A."/>
            <person name="Nash J."/>
            <person name="Hameed K."/>
            <person name="Schadt C."/>
            <person name="Martin F."/>
            <person name="Crous P.W."/>
            <person name="Miettinen O."/>
            <person name="Magnuson J.K."/>
            <person name="Labbe J."/>
            <person name="Jacobson D."/>
            <person name="Doktycz M.J."/>
            <person name="Veneault-Fourrey C."/>
            <person name="Kuo A."/>
            <person name="Mondo S."/>
            <person name="Calhoun S."/>
            <person name="Riley R."/>
            <person name="Ohm R."/>
            <person name="LaButti K."/>
            <person name="Andreopoulos B."/>
            <person name="Pangilinan J."/>
            <person name="Nolan M."/>
            <person name="Tritt A."/>
            <person name="Clum A."/>
            <person name="Lipzen A."/>
            <person name="Daum C."/>
            <person name="Barry K."/>
            <person name="Grigoriev I.V."/>
            <person name="Vilgalys R."/>
        </authorList>
    </citation>
    <scope>NUCLEOTIDE SEQUENCE</scope>
    <source>
        <strain evidence="2">PMI_201</strain>
    </source>
</reference>
<name>A0AAD4KNK3_9EURO</name>
<feature type="region of interest" description="Disordered" evidence="1">
    <location>
        <begin position="1"/>
        <end position="22"/>
    </location>
</feature>
<dbReference type="Proteomes" id="UP001201262">
    <property type="component" value="Unassembled WGS sequence"/>
</dbReference>
<dbReference type="RefSeq" id="XP_046071654.1">
    <property type="nucleotide sequence ID" value="XM_046220591.1"/>
</dbReference>
<evidence type="ECO:0000313" key="3">
    <source>
        <dbReference type="Proteomes" id="UP001201262"/>
    </source>
</evidence>
<gene>
    <name evidence="2" type="ORF">BGW36DRAFT_428711</name>
</gene>
<dbReference type="AlphaFoldDB" id="A0AAD4KNK3"/>
<sequence>MAYTALQSPHQGNKFPGRCGGRHNSNANFCKHFNRRNKAHFSNEFVKDIDGNITMGGVESAASRPFPQGHQNPGPHRGNGRNRNNRKRNRHQKTGPRGPLPQQRRKGQAQNGAKSSHAPRELNFWEQVNWELKDTHMQDTPAPAEWTQFSYANTNWLQTQMDYDDDVVMGEAPSLTMSLLPEMMSLMSVRS</sequence>
<feature type="region of interest" description="Disordered" evidence="1">
    <location>
        <begin position="56"/>
        <end position="122"/>
    </location>
</feature>
<evidence type="ECO:0000256" key="1">
    <source>
        <dbReference type="SAM" id="MobiDB-lite"/>
    </source>
</evidence>
<feature type="compositionally biased region" description="Polar residues" evidence="1">
    <location>
        <begin position="1"/>
        <end position="11"/>
    </location>
</feature>
<comment type="caution">
    <text evidence="2">The sequence shown here is derived from an EMBL/GenBank/DDBJ whole genome shotgun (WGS) entry which is preliminary data.</text>
</comment>
<proteinExistence type="predicted"/>
<feature type="compositionally biased region" description="Basic residues" evidence="1">
    <location>
        <begin position="78"/>
        <end position="94"/>
    </location>
</feature>
<keyword evidence="3" id="KW-1185">Reference proteome</keyword>
<accession>A0AAD4KNK3</accession>